<feature type="signal peptide" evidence="2">
    <location>
        <begin position="1"/>
        <end position="18"/>
    </location>
</feature>
<evidence type="ECO:0000313" key="3">
    <source>
        <dbReference type="EnsemblMetazoa" id="CJA32439.1"/>
    </source>
</evidence>
<proteinExistence type="predicted"/>
<dbReference type="Proteomes" id="UP000005237">
    <property type="component" value="Unassembled WGS sequence"/>
</dbReference>
<feature type="region of interest" description="Disordered" evidence="1">
    <location>
        <begin position="41"/>
        <end position="60"/>
    </location>
</feature>
<keyword evidence="2" id="KW-0732">Signal</keyword>
<keyword evidence="4" id="KW-1185">Reference proteome</keyword>
<reference evidence="4" key="1">
    <citation type="submission" date="2010-08" db="EMBL/GenBank/DDBJ databases">
        <authorList>
            <consortium name="Caenorhabditis japonica Sequencing Consortium"/>
            <person name="Wilson R.K."/>
        </authorList>
    </citation>
    <scope>NUCLEOTIDE SEQUENCE [LARGE SCALE GENOMIC DNA]</scope>
    <source>
        <strain evidence="4">DF5081</strain>
    </source>
</reference>
<accession>A0A8R1IHR7</accession>
<sequence length="164" mass="19075">MLECRIILLLLILLPIIALSSPYEYKIPNVAFPNIKGKEFKPPTPREAGADGESIDSREDDDVKTWRIDQMPLHTFRLKEYPLTDEEIEELDKSTDVKVSKEAWKLFNQNADVFIIDSKTTKDSYKVFAFRRAVINTKLLEEVTGLKNETWTIDVFEDYQVFLN</sequence>
<feature type="chain" id="PRO_5035801786" evidence="2">
    <location>
        <begin position="19"/>
        <end position="164"/>
    </location>
</feature>
<dbReference type="EnsemblMetazoa" id="CJA32439.1">
    <property type="protein sequence ID" value="CJA32439.1"/>
    <property type="gene ID" value="WBGene00208286"/>
</dbReference>
<name>A0A8R1IHR7_CAEJA</name>
<evidence type="ECO:0000313" key="4">
    <source>
        <dbReference type="Proteomes" id="UP000005237"/>
    </source>
</evidence>
<reference evidence="3" key="2">
    <citation type="submission" date="2022-06" db="UniProtKB">
        <authorList>
            <consortium name="EnsemblMetazoa"/>
        </authorList>
    </citation>
    <scope>IDENTIFICATION</scope>
    <source>
        <strain evidence="3">DF5081</strain>
    </source>
</reference>
<protein>
    <submittedName>
        <fullName evidence="3">Uncharacterized protein</fullName>
    </submittedName>
</protein>
<organism evidence="3 4">
    <name type="scientific">Caenorhabditis japonica</name>
    <dbReference type="NCBI Taxonomy" id="281687"/>
    <lineage>
        <taxon>Eukaryota</taxon>
        <taxon>Metazoa</taxon>
        <taxon>Ecdysozoa</taxon>
        <taxon>Nematoda</taxon>
        <taxon>Chromadorea</taxon>
        <taxon>Rhabditida</taxon>
        <taxon>Rhabditina</taxon>
        <taxon>Rhabditomorpha</taxon>
        <taxon>Rhabditoidea</taxon>
        <taxon>Rhabditidae</taxon>
        <taxon>Peloderinae</taxon>
        <taxon>Caenorhabditis</taxon>
    </lineage>
</organism>
<evidence type="ECO:0000256" key="2">
    <source>
        <dbReference type="SAM" id="SignalP"/>
    </source>
</evidence>
<evidence type="ECO:0000256" key="1">
    <source>
        <dbReference type="SAM" id="MobiDB-lite"/>
    </source>
</evidence>
<dbReference type="AlphaFoldDB" id="A0A8R1IHR7"/>